<dbReference type="InterPro" id="IPR016186">
    <property type="entry name" value="C-type_lectin-like/link_sf"/>
</dbReference>
<evidence type="ECO:0000313" key="2">
    <source>
        <dbReference type="Ensembl" id="ENSPREP00000014234.1"/>
    </source>
</evidence>
<organism evidence="2 3">
    <name type="scientific">Poecilia reticulata</name>
    <name type="common">Guppy</name>
    <name type="synonym">Acanthophacelus reticulatus</name>
    <dbReference type="NCBI Taxonomy" id="8081"/>
    <lineage>
        <taxon>Eukaryota</taxon>
        <taxon>Metazoa</taxon>
        <taxon>Chordata</taxon>
        <taxon>Craniata</taxon>
        <taxon>Vertebrata</taxon>
        <taxon>Euteleostomi</taxon>
        <taxon>Actinopterygii</taxon>
        <taxon>Neopterygii</taxon>
        <taxon>Teleostei</taxon>
        <taxon>Neoteleostei</taxon>
        <taxon>Acanthomorphata</taxon>
        <taxon>Ovalentaria</taxon>
        <taxon>Atherinomorphae</taxon>
        <taxon>Cyprinodontiformes</taxon>
        <taxon>Poeciliidae</taxon>
        <taxon>Poeciliinae</taxon>
        <taxon>Poecilia</taxon>
    </lineage>
</organism>
<dbReference type="Ensembl" id="ENSPRET00000014379.1">
    <property type="protein sequence ID" value="ENSPREP00000014234.1"/>
    <property type="gene ID" value="ENSPREG00000009658.1"/>
</dbReference>
<sequence>KNHTQLKEQIEQQKIINDGFQKQVEALWQDINNLFISGSTCGKCPLGWLIFNSSCYFFSYTESTTVKKNWHKSREDCIKRGADLVVIDNQSGQNVWTSGFWIGLTDMETEGTWVWLNNVTEVEQRYWMDGEPNDMHTGEDCGIAVYSDENPWKTRYDGVCHQRQLQWICEIDQS</sequence>
<dbReference type="AlphaFoldDB" id="A0A3P9NXD9"/>
<dbReference type="SMART" id="SM00034">
    <property type="entry name" value="CLECT"/>
    <property type="match status" value="1"/>
</dbReference>
<keyword evidence="3" id="KW-1185">Reference proteome</keyword>
<dbReference type="PANTHER" id="PTHR22803">
    <property type="entry name" value="MANNOSE, PHOSPHOLIPASE, LECTIN RECEPTOR RELATED"/>
    <property type="match status" value="1"/>
</dbReference>
<name>A0A3P9NXD9_POERE</name>
<dbReference type="GeneTree" id="ENSGT01030000234575"/>
<reference evidence="2" key="2">
    <citation type="submission" date="2025-08" db="UniProtKB">
        <authorList>
            <consortium name="Ensembl"/>
        </authorList>
    </citation>
    <scope>IDENTIFICATION</scope>
    <source>
        <strain evidence="2">Guanapo</strain>
    </source>
</reference>
<dbReference type="Bgee" id="ENSPREG00000009658">
    <property type="expression patterns" value="Expressed in caudal fin"/>
</dbReference>
<dbReference type="Proteomes" id="UP000242638">
    <property type="component" value="Unassembled WGS sequence"/>
</dbReference>
<accession>A0A3P9NXD9</accession>
<reference evidence="3" key="1">
    <citation type="submission" date="2013-11" db="EMBL/GenBank/DDBJ databases">
        <title>The genomic landscape of the Guanapo guppy.</title>
        <authorList>
            <person name="Kuenstner A."/>
            <person name="Dreyer C."/>
        </authorList>
    </citation>
    <scope>NUCLEOTIDE SEQUENCE</scope>
    <source>
        <strain evidence="3">Guanapo</strain>
    </source>
</reference>
<dbReference type="Gene3D" id="3.10.100.10">
    <property type="entry name" value="Mannose-Binding Protein A, subunit A"/>
    <property type="match status" value="1"/>
</dbReference>
<feature type="domain" description="C-type lectin" evidence="1">
    <location>
        <begin position="51"/>
        <end position="170"/>
    </location>
</feature>
<dbReference type="STRING" id="8081.ENSPREP00000014234"/>
<dbReference type="InterPro" id="IPR050111">
    <property type="entry name" value="C-type_lectin/snaclec_domain"/>
</dbReference>
<evidence type="ECO:0000259" key="1">
    <source>
        <dbReference type="PROSITE" id="PS50041"/>
    </source>
</evidence>
<dbReference type="InterPro" id="IPR001304">
    <property type="entry name" value="C-type_lectin-like"/>
</dbReference>
<dbReference type="SUPFAM" id="SSF56436">
    <property type="entry name" value="C-type lectin-like"/>
    <property type="match status" value="1"/>
</dbReference>
<protein>
    <recommendedName>
        <fullName evidence="1">C-type lectin domain-containing protein</fullName>
    </recommendedName>
</protein>
<dbReference type="InterPro" id="IPR016187">
    <property type="entry name" value="CTDL_fold"/>
</dbReference>
<dbReference type="PROSITE" id="PS50041">
    <property type="entry name" value="C_TYPE_LECTIN_2"/>
    <property type="match status" value="1"/>
</dbReference>
<dbReference type="Pfam" id="PF00059">
    <property type="entry name" value="Lectin_C"/>
    <property type="match status" value="1"/>
</dbReference>
<reference evidence="2" key="3">
    <citation type="submission" date="2025-09" db="UniProtKB">
        <authorList>
            <consortium name="Ensembl"/>
        </authorList>
    </citation>
    <scope>IDENTIFICATION</scope>
    <source>
        <strain evidence="2">Guanapo</strain>
    </source>
</reference>
<proteinExistence type="predicted"/>
<dbReference type="OMA" id="QWICEID"/>
<evidence type="ECO:0000313" key="3">
    <source>
        <dbReference type="Proteomes" id="UP000242638"/>
    </source>
</evidence>